<dbReference type="CDD" id="cd00564">
    <property type="entry name" value="TMP_TenI"/>
    <property type="match status" value="1"/>
</dbReference>
<evidence type="ECO:0000313" key="3">
    <source>
        <dbReference type="EMBL" id="VYU66939.1"/>
    </source>
</evidence>
<dbReference type="AlphaFoldDB" id="A0A6N3GSX1"/>
<proteinExistence type="predicted"/>
<dbReference type="Gene3D" id="3.20.20.70">
    <property type="entry name" value="Aldolase class I"/>
    <property type="match status" value="1"/>
</dbReference>
<organism evidence="3">
    <name type="scientific">Paraprevotella clara</name>
    <dbReference type="NCBI Taxonomy" id="454154"/>
    <lineage>
        <taxon>Bacteria</taxon>
        <taxon>Pseudomonadati</taxon>
        <taxon>Bacteroidota</taxon>
        <taxon>Bacteroidia</taxon>
        <taxon>Bacteroidales</taxon>
        <taxon>Prevotellaceae</taxon>
        <taxon>Paraprevotella</taxon>
    </lineage>
</organism>
<gene>
    <name evidence="3" type="ORF">PCLFYP37_00563</name>
</gene>
<dbReference type="SUPFAM" id="SSF51391">
    <property type="entry name" value="Thiamin phosphate synthase"/>
    <property type="match status" value="1"/>
</dbReference>
<dbReference type="GeneID" id="93558115"/>
<dbReference type="GO" id="GO:0009228">
    <property type="term" value="P:thiamine biosynthetic process"/>
    <property type="evidence" value="ECO:0007669"/>
    <property type="project" value="UniProtKB-KW"/>
</dbReference>
<name>A0A6N3GSX1_9BACT</name>
<dbReference type="PANTHER" id="PTHR20857">
    <property type="entry name" value="THIAMINE-PHOSPHATE PYROPHOSPHORYLASE"/>
    <property type="match status" value="1"/>
</dbReference>
<dbReference type="InterPro" id="IPR013785">
    <property type="entry name" value="Aldolase_TIM"/>
</dbReference>
<dbReference type="GO" id="GO:0004789">
    <property type="term" value="F:thiamine-phosphate diphosphorylase activity"/>
    <property type="evidence" value="ECO:0007669"/>
    <property type="project" value="TreeGrafter"/>
</dbReference>
<protein>
    <submittedName>
        <fullName evidence="3">Thiamine-phosphate pyrophosphorylase</fullName>
    </submittedName>
</protein>
<reference evidence="3" key="1">
    <citation type="submission" date="2019-11" db="EMBL/GenBank/DDBJ databases">
        <authorList>
            <person name="Feng L."/>
        </authorList>
    </citation>
    <scope>NUCLEOTIDE SEQUENCE</scope>
    <source>
        <strain evidence="3">PclaraLFYP37</strain>
    </source>
</reference>
<dbReference type="Pfam" id="PF02581">
    <property type="entry name" value="TMP-TENI"/>
    <property type="match status" value="1"/>
</dbReference>
<dbReference type="RefSeq" id="WP_008621516.1">
    <property type="nucleotide sequence ID" value="NZ_CABMOJ010000045.1"/>
</dbReference>
<dbReference type="EMBL" id="CACRUT010000031">
    <property type="protein sequence ID" value="VYU66939.1"/>
    <property type="molecule type" value="Genomic_DNA"/>
</dbReference>
<keyword evidence="2" id="KW-0784">Thiamine biosynthesis</keyword>
<evidence type="ECO:0000256" key="1">
    <source>
        <dbReference type="ARBA" id="ARBA00004948"/>
    </source>
</evidence>
<accession>A0A6N3GSX1</accession>
<dbReference type="InterPro" id="IPR022998">
    <property type="entry name" value="ThiamineP_synth_TenI"/>
</dbReference>
<sequence length="202" mass="23165">MKLILLTPPDFFVEEDKILTALFEEGLDLLHLRKPDTEPVYSERLLTLLPESHHNQIVVHDHFYLKEEFNLRGIHLNGRNPEPPVGYKGHISKSFHHIDELKAEKKNFNYVFLSPIFDSISKSNYTSAFDMEVLKQASAHGIIDKRVMALGGITTENMAVAKELGFGGVVVLGDLWNRFNIHSTLDYKELINHFRKLRKAAD</sequence>
<dbReference type="GO" id="GO:0005737">
    <property type="term" value="C:cytoplasm"/>
    <property type="evidence" value="ECO:0007669"/>
    <property type="project" value="TreeGrafter"/>
</dbReference>
<comment type="pathway">
    <text evidence="1">Cofactor biosynthesis; thiamine diphosphate biosynthesis.</text>
</comment>
<dbReference type="InterPro" id="IPR036206">
    <property type="entry name" value="ThiamineP_synth_sf"/>
</dbReference>
<dbReference type="PANTHER" id="PTHR20857:SF15">
    <property type="entry name" value="THIAMINE-PHOSPHATE SYNTHASE"/>
    <property type="match status" value="1"/>
</dbReference>
<evidence type="ECO:0000256" key="2">
    <source>
        <dbReference type="ARBA" id="ARBA00022977"/>
    </source>
</evidence>